<feature type="domain" description="Cyclic nucleotide-binding" evidence="1">
    <location>
        <begin position="14"/>
        <end position="134"/>
    </location>
</feature>
<comment type="caution">
    <text evidence="2">The sequence shown here is derived from an EMBL/GenBank/DDBJ whole genome shotgun (WGS) entry which is preliminary data.</text>
</comment>
<reference evidence="2 3" key="1">
    <citation type="submission" date="2019-08" db="EMBL/GenBank/DDBJ databases">
        <title>Draft genome sequence of Ulvibacter marinus type strain NBRC 109484.</title>
        <authorList>
            <person name="Kawano K."/>
            <person name="Ushijima N."/>
            <person name="Kihara M."/>
            <person name="Itoh H."/>
        </authorList>
    </citation>
    <scope>NUCLEOTIDE SEQUENCE [LARGE SCALE GENOMIC DNA]</scope>
    <source>
        <strain evidence="2 3">NBRC 109484</strain>
    </source>
</reference>
<dbReference type="RefSeq" id="WP_151672914.1">
    <property type="nucleotide sequence ID" value="NZ_BKCG01000001.1"/>
</dbReference>
<dbReference type="Pfam" id="PF00027">
    <property type="entry name" value="cNMP_binding"/>
    <property type="match status" value="1"/>
</dbReference>
<keyword evidence="3" id="KW-1185">Reference proteome</keyword>
<dbReference type="SUPFAM" id="SSF51206">
    <property type="entry name" value="cAMP-binding domain-like"/>
    <property type="match status" value="1"/>
</dbReference>
<dbReference type="AlphaFoldDB" id="A0A5J4IVH9"/>
<gene>
    <name evidence="2" type="ORF">ULMA_09720</name>
</gene>
<evidence type="ECO:0000259" key="1">
    <source>
        <dbReference type="PROSITE" id="PS50042"/>
    </source>
</evidence>
<dbReference type="Gene3D" id="2.60.120.10">
    <property type="entry name" value="Jelly Rolls"/>
    <property type="match status" value="1"/>
</dbReference>
<dbReference type="OrthoDB" id="758145at2"/>
<accession>A0A5J4IVH9</accession>
<dbReference type="InterPro" id="IPR000595">
    <property type="entry name" value="cNMP-bd_dom"/>
</dbReference>
<dbReference type="InterPro" id="IPR018490">
    <property type="entry name" value="cNMP-bd_dom_sf"/>
</dbReference>
<dbReference type="EMBL" id="BKCG01000001">
    <property type="protein sequence ID" value="GER58864.1"/>
    <property type="molecule type" value="Genomic_DNA"/>
</dbReference>
<protein>
    <submittedName>
        <fullName evidence="2">cAMP-binding protein</fullName>
    </submittedName>
</protein>
<name>A0A5J4IVH9_9FLAO</name>
<dbReference type="Proteomes" id="UP000326509">
    <property type="component" value="Unassembled WGS sequence"/>
</dbReference>
<dbReference type="InterPro" id="IPR014710">
    <property type="entry name" value="RmlC-like_jellyroll"/>
</dbReference>
<proteinExistence type="predicted"/>
<organism evidence="2 3">
    <name type="scientific">Patiriisocius marinus</name>
    <dbReference type="NCBI Taxonomy" id="1397112"/>
    <lineage>
        <taxon>Bacteria</taxon>
        <taxon>Pseudomonadati</taxon>
        <taxon>Bacteroidota</taxon>
        <taxon>Flavobacteriia</taxon>
        <taxon>Flavobacteriales</taxon>
        <taxon>Flavobacteriaceae</taxon>
        <taxon>Patiriisocius</taxon>
    </lineage>
</organism>
<sequence length="192" mass="22383">MLKTHLENYIKGYISSNISANELSEITDHFSFLKLKKNEFLVKEGRICKHFCFIETGILQHAIMVEGVEKTTYLGLKNSATTALNSFKNKLPSRKNIKALSDCNLWVLSINDFKKLLEKNDTFKLFYYNLIENQILLIDDYRIDLLTLSPEERYLKLLENEPTLIKQVPLQYLSSFLGISLRHMSRIRKTSN</sequence>
<evidence type="ECO:0000313" key="3">
    <source>
        <dbReference type="Proteomes" id="UP000326509"/>
    </source>
</evidence>
<evidence type="ECO:0000313" key="2">
    <source>
        <dbReference type="EMBL" id="GER58864.1"/>
    </source>
</evidence>
<dbReference type="PROSITE" id="PS50042">
    <property type="entry name" value="CNMP_BINDING_3"/>
    <property type="match status" value="1"/>
</dbReference>
<dbReference type="CDD" id="cd00038">
    <property type="entry name" value="CAP_ED"/>
    <property type="match status" value="1"/>
</dbReference>